<protein>
    <submittedName>
        <fullName evidence="1">Biofilm regulator BssS</fullName>
    </submittedName>
    <submittedName>
        <fullName evidence="2">DUF4226 domain-containing protein</fullName>
    </submittedName>
</protein>
<reference evidence="1 3" key="1">
    <citation type="journal article" date="2017" name="Lancet Infect. Dis.">
        <title>Global outbreak of severe Mycobacterium chimaera disease after cardiac surgery: a molecular epidemiological study.</title>
        <authorList>
            <person name="van Ingen J."/>
            <person name="Kohl T."/>
            <person name="Kranzer K."/>
            <person name="Hasse B."/>
            <person name="Keller P."/>
            <person name="Szafranska A."/>
            <person name="Hillemann D."/>
            <person name="Chand M."/>
            <person name="Schreiber P."/>
            <person name="Sommerstein R."/>
            <person name="Berger C."/>
            <person name="Genoni M."/>
            <person name="Ruegg C."/>
            <person name="Troillet N."/>
            <person name="Widmer A.F."/>
            <person name="Becker S.L."/>
            <person name="Herrmann M."/>
            <person name="Eckmanns T."/>
            <person name="Haller S."/>
            <person name="Hoeller C."/>
            <person name="Debast S.B."/>
            <person name="Wolfhagen M.J."/>
            <person name="Hopman J."/>
            <person name="Kluytmans J."/>
            <person name="Langelaar M."/>
            <person name="Notermans D.W."/>
            <person name="ten Oever J."/>
            <person name="van den Barselaar P."/>
            <person name="Vonk A.B.A."/>
            <person name="Vos M.C."/>
            <person name="Ahmed N."/>
            <person name="Brown T."/>
            <person name="Crook D."/>
            <person name="Lamagni T."/>
            <person name="Phin N."/>
            <person name="Smith E.G."/>
            <person name="Zambon M."/>
            <person name="Serr A."/>
            <person name="Goetting T."/>
            <person name="Ebner W."/>
            <person name="Thuermer A."/>
            <person name="Utpatel C."/>
            <person name="Sproer C."/>
            <person name="Bunk B."/>
            <person name="Nubel U."/>
            <person name="Bloemberg G."/>
            <person name="Bottger E."/>
            <person name="Niemann S."/>
            <person name="Wagner D."/>
            <person name="Sax H."/>
        </authorList>
    </citation>
    <scope>NUCLEOTIDE SEQUENCE [LARGE SCALE GENOMIC DNA]</scope>
    <source>
        <strain evidence="1 3">ZUERICH-2</strain>
    </source>
</reference>
<organism evidence="1 3">
    <name type="scientific">Mycobacterium intracellulare subsp. chimaera</name>
    <dbReference type="NCBI Taxonomy" id="222805"/>
    <lineage>
        <taxon>Bacteria</taxon>
        <taxon>Bacillati</taxon>
        <taxon>Actinomycetota</taxon>
        <taxon>Actinomycetes</taxon>
        <taxon>Mycobacteriales</taxon>
        <taxon>Mycobacteriaceae</taxon>
        <taxon>Mycobacterium</taxon>
        <taxon>Mycobacterium avium complex (MAC)</taxon>
    </lineage>
</organism>
<sequence length="120" mass="12951">MPEQPGHSLEAVEARRSTLASQHGAVSEADLVLTDVLNTAHSAARESVRRLDAIAEQIDHAVVQQANLAVDTPMGAREFHKFLLDKQREIAAVVAGARELAQAKRAVLENLRAQYTTGSS</sequence>
<dbReference type="Proteomes" id="UP001529272">
    <property type="component" value="Unassembled WGS sequence"/>
</dbReference>
<evidence type="ECO:0000313" key="1">
    <source>
        <dbReference type="EMBL" id="ASL12513.1"/>
    </source>
</evidence>
<dbReference type="EMBL" id="JASZZX010000001">
    <property type="protein sequence ID" value="MDM3924549.1"/>
    <property type="molecule type" value="Genomic_DNA"/>
</dbReference>
<dbReference type="RefSeq" id="WP_009952739.1">
    <property type="nucleotide sequence ID" value="NZ_CAAHFL010000061.1"/>
</dbReference>
<evidence type="ECO:0000313" key="3">
    <source>
        <dbReference type="Proteomes" id="UP000198286"/>
    </source>
</evidence>
<dbReference type="EMBL" id="CP015267">
    <property type="protein sequence ID" value="ASL12513.1"/>
    <property type="molecule type" value="Genomic_DNA"/>
</dbReference>
<proteinExistence type="predicted"/>
<dbReference type="InterPro" id="IPR019710">
    <property type="entry name" value="DUF4226"/>
</dbReference>
<dbReference type="GeneID" id="45452340"/>
<evidence type="ECO:0000313" key="2">
    <source>
        <dbReference type="EMBL" id="MDM3924549.1"/>
    </source>
</evidence>
<evidence type="ECO:0000313" key="4">
    <source>
        <dbReference type="Proteomes" id="UP001529272"/>
    </source>
</evidence>
<gene>
    <name evidence="1" type="ORF">MYCOZU2_00040</name>
    <name evidence="2" type="ORF">QRB35_00720</name>
</gene>
<name>A0A220XM84_MYCIT</name>
<reference evidence="2 4" key="3">
    <citation type="submission" date="2023-06" db="EMBL/GenBank/DDBJ databases">
        <title>Itaconate inhibition of nontuberculous mycobacteria.</title>
        <authorList>
            <person name="Breen P."/>
            <person name="Zimbric M."/>
            <person name="Caverly L."/>
        </authorList>
    </citation>
    <scope>NUCLEOTIDE SEQUENCE [LARGE SCALE GENOMIC DNA]</scope>
    <source>
        <strain evidence="2 4">FLAC1071</strain>
    </source>
</reference>
<dbReference type="Pfam" id="PF10774">
    <property type="entry name" value="DUF4226"/>
    <property type="match status" value="1"/>
</dbReference>
<dbReference type="Proteomes" id="UP000198286">
    <property type="component" value="Chromosome"/>
</dbReference>
<dbReference type="AlphaFoldDB" id="A0A220XM84"/>
<accession>A0A220XM84</accession>
<reference evidence="4" key="2">
    <citation type="submission" date="2023-06" db="EMBL/GenBank/DDBJ databases">
        <title>Itaconate inhibition of nontuberculous mycobacteria.</title>
        <authorList>
            <person name="Spilker T."/>
        </authorList>
    </citation>
    <scope>NUCLEOTIDE SEQUENCE [LARGE SCALE GENOMIC DNA]</scope>
    <source>
        <strain evidence="4">FLAC1071</strain>
    </source>
</reference>
<reference evidence="2" key="4">
    <citation type="submission" date="2023-06" db="EMBL/GenBank/DDBJ databases">
        <authorList>
            <person name="Spilker T."/>
        </authorList>
    </citation>
    <scope>NUCLEOTIDE SEQUENCE</scope>
    <source>
        <strain evidence="2">FLAC1071</strain>
    </source>
</reference>
<keyword evidence="4" id="KW-1185">Reference proteome</keyword>